<proteinExistence type="predicted"/>
<dbReference type="AlphaFoldDB" id="A0A9X1PVD9"/>
<accession>A0A9X1PVD9</accession>
<reference evidence="1" key="1">
    <citation type="submission" date="2022-01" db="EMBL/GenBank/DDBJ databases">
        <title>Draft Genome Sequences of Seven Type Strains of the Genus Streptomyces.</title>
        <authorList>
            <person name="Aziz S."/>
            <person name="Coretto E."/>
            <person name="Chronakova A."/>
            <person name="Sproer C."/>
            <person name="Huber K."/>
            <person name="Nouioui I."/>
            <person name="Gross H."/>
        </authorList>
    </citation>
    <scope>NUCLEOTIDE SEQUENCE</scope>
    <source>
        <strain evidence="1">DSM 103493</strain>
    </source>
</reference>
<protein>
    <submittedName>
        <fullName evidence="1">Uncharacterized protein</fullName>
    </submittedName>
</protein>
<evidence type="ECO:0000313" key="2">
    <source>
        <dbReference type="Proteomes" id="UP001139384"/>
    </source>
</evidence>
<name>A0A9X1PVD9_STRM4</name>
<comment type="caution">
    <text evidence="1">The sequence shown here is derived from an EMBL/GenBank/DDBJ whole genome shotgun (WGS) entry which is preliminary data.</text>
</comment>
<dbReference type="Proteomes" id="UP001139384">
    <property type="component" value="Unassembled WGS sequence"/>
</dbReference>
<organism evidence="1 2">
    <name type="scientific">Streptomyces muensis</name>
    <dbReference type="NCBI Taxonomy" id="1077944"/>
    <lineage>
        <taxon>Bacteria</taxon>
        <taxon>Bacillati</taxon>
        <taxon>Actinomycetota</taxon>
        <taxon>Actinomycetes</taxon>
        <taxon>Kitasatosporales</taxon>
        <taxon>Streptomycetaceae</taxon>
        <taxon>Streptomyces</taxon>
    </lineage>
</organism>
<evidence type="ECO:0000313" key="1">
    <source>
        <dbReference type="EMBL" id="MCF1592428.1"/>
    </source>
</evidence>
<dbReference type="RefSeq" id="WP_176188028.1">
    <property type="nucleotide sequence ID" value="NZ_JAKEIP010000005.1"/>
</dbReference>
<gene>
    <name evidence="1" type="ORF">L0P92_02435</name>
</gene>
<dbReference type="EMBL" id="JAKEIP010000005">
    <property type="protein sequence ID" value="MCF1592428.1"/>
    <property type="molecule type" value="Genomic_DNA"/>
</dbReference>
<sequence length="190" mass="20596">MIGPAAARPETGVQEPADLLDELDSADWKRAGSTAAGPSLGRSATRVHSNAPANTLVLDHLAACDGEVADFIAAARQAPAQPVDPGQPSRAAAYERARVQAEDLGIDWQEYLVAMEWRHAVSSALLMGDTEVIRREPCPACRTWGLIWVVTHKAAMCVNRYCADRGQPRMWTLAQLAAERASRRVQRIAS</sequence>
<keyword evidence="2" id="KW-1185">Reference proteome</keyword>